<protein>
    <submittedName>
        <fullName evidence="1">Uncharacterized protein</fullName>
    </submittedName>
</protein>
<dbReference type="Proteomes" id="UP001162483">
    <property type="component" value="Unassembled WGS sequence"/>
</dbReference>
<name>A0ABN9FT24_9NEOB</name>
<dbReference type="EMBL" id="CATNWA010017334">
    <property type="protein sequence ID" value="CAI9599678.1"/>
    <property type="molecule type" value="Genomic_DNA"/>
</dbReference>
<reference evidence="1" key="1">
    <citation type="submission" date="2023-05" db="EMBL/GenBank/DDBJ databases">
        <authorList>
            <person name="Stuckert A."/>
        </authorList>
    </citation>
    <scope>NUCLEOTIDE SEQUENCE</scope>
</reference>
<accession>A0ABN9FT24</accession>
<proteinExistence type="predicted"/>
<evidence type="ECO:0000313" key="1">
    <source>
        <dbReference type="EMBL" id="CAI9599678.1"/>
    </source>
</evidence>
<evidence type="ECO:0000313" key="2">
    <source>
        <dbReference type="Proteomes" id="UP001162483"/>
    </source>
</evidence>
<comment type="caution">
    <text evidence="1">The sequence shown here is derived from an EMBL/GenBank/DDBJ whole genome shotgun (WGS) entry which is preliminary data.</text>
</comment>
<keyword evidence="2" id="KW-1185">Reference proteome</keyword>
<gene>
    <name evidence="1" type="ORF">SPARVUS_LOCUS12653239</name>
</gene>
<sequence length="76" mass="8340">MGGSTGAAEFVGCQLGFASTSGRILGALWACVRILGGCRQYLCSPPHRLVLDLWDSPRHQVILQCWYVKDQDVLDC</sequence>
<organism evidence="1 2">
    <name type="scientific">Staurois parvus</name>
    <dbReference type="NCBI Taxonomy" id="386267"/>
    <lineage>
        <taxon>Eukaryota</taxon>
        <taxon>Metazoa</taxon>
        <taxon>Chordata</taxon>
        <taxon>Craniata</taxon>
        <taxon>Vertebrata</taxon>
        <taxon>Euteleostomi</taxon>
        <taxon>Amphibia</taxon>
        <taxon>Batrachia</taxon>
        <taxon>Anura</taxon>
        <taxon>Neobatrachia</taxon>
        <taxon>Ranoidea</taxon>
        <taxon>Ranidae</taxon>
        <taxon>Staurois</taxon>
    </lineage>
</organism>